<dbReference type="PANTHER" id="PTHR42659:SF2">
    <property type="entry name" value="XANTHINE DEHYDROGENASE SUBUNIT C-RELATED"/>
    <property type="match status" value="1"/>
</dbReference>
<evidence type="ECO:0000313" key="6">
    <source>
        <dbReference type="Proteomes" id="UP000185696"/>
    </source>
</evidence>
<dbReference type="RefSeq" id="WP_075137053.1">
    <property type="nucleotide sequence ID" value="NZ_MSIF01000024.1"/>
</dbReference>
<dbReference type="Gene3D" id="3.30.43.10">
    <property type="entry name" value="Uridine Diphospho-n-acetylenolpyruvylglucosamine Reductase, domain 2"/>
    <property type="match status" value="1"/>
</dbReference>
<evidence type="ECO:0000256" key="3">
    <source>
        <dbReference type="ARBA" id="ARBA00023002"/>
    </source>
</evidence>
<organism evidence="5 6">
    <name type="scientific">Actinophytocola xinjiangensis</name>
    <dbReference type="NCBI Taxonomy" id="485602"/>
    <lineage>
        <taxon>Bacteria</taxon>
        <taxon>Bacillati</taxon>
        <taxon>Actinomycetota</taxon>
        <taxon>Actinomycetes</taxon>
        <taxon>Pseudonocardiales</taxon>
        <taxon>Pseudonocardiaceae</taxon>
    </lineage>
</organism>
<dbReference type="PROSITE" id="PS51387">
    <property type="entry name" value="FAD_PCMH"/>
    <property type="match status" value="1"/>
</dbReference>
<dbReference type="InterPro" id="IPR036318">
    <property type="entry name" value="FAD-bd_PCMH-like_sf"/>
</dbReference>
<proteinExistence type="predicted"/>
<dbReference type="GO" id="GO:0071949">
    <property type="term" value="F:FAD binding"/>
    <property type="evidence" value="ECO:0007669"/>
    <property type="project" value="InterPro"/>
</dbReference>
<dbReference type="SMART" id="SM01092">
    <property type="entry name" value="CO_deh_flav_C"/>
    <property type="match status" value="1"/>
</dbReference>
<dbReference type="InterPro" id="IPR051312">
    <property type="entry name" value="Diverse_Substr_Oxidored"/>
</dbReference>
<dbReference type="SUPFAM" id="SSF56176">
    <property type="entry name" value="FAD-binding/transporter-associated domain-like"/>
    <property type="match status" value="1"/>
</dbReference>
<keyword evidence="1" id="KW-0285">Flavoprotein</keyword>
<evidence type="ECO:0000256" key="1">
    <source>
        <dbReference type="ARBA" id="ARBA00022630"/>
    </source>
</evidence>
<dbReference type="EMBL" id="MSIF01000024">
    <property type="protein sequence ID" value="OLF05963.1"/>
    <property type="molecule type" value="Genomic_DNA"/>
</dbReference>
<dbReference type="Gene3D" id="3.30.390.50">
    <property type="entry name" value="CO dehydrogenase flavoprotein, C-terminal domain"/>
    <property type="match status" value="1"/>
</dbReference>
<dbReference type="Gene3D" id="3.30.465.10">
    <property type="match status" value="1"/>
</dbReference>
<protein>
    <recommendedName>
        <fullName evidence="4">FAD-binding PCMH-type domain-containing protein</fullName>
    </recommendedName>
</protein>
<evidence type="ECO:0000256" key="2">
    <source>
        <dbReference type="ARBA" id="ARBA00022827"/>
    </source>
</evidence>
<dbReference type="SUPFAM" id="SSF55447">
    <property type="entry name" value="CO dehydrogenase flavoprotein C-terminal domain-like"/>
    <property type="match status" value="1"/>
</dbReference>
<sequence length="282" mass="29011">MKPAPLTLVRPPDVAGCLAALDRHDGTVAKVIAGGQSLMPLLALRMATPDVLVDLGRVSELTEVSVRDDEVELGARVRHRDLAAGTAGPLPAVLGLAAAHIGHDAIRNRGTLGGSLAHADPAAELPAAMVLLDARLVCRSVGGTRTVAARDFLVGPYLTALREDELLTGVRVPRAAAGTRYGFAEFSPRHGDYARAGALCAVGVTGGTVRSARAVLFAVGPVPVDLGDALAPAIGRPLDGCPWDELAWAAVAGLPVEDPARRRLVATVLARALAGVGGEEDR</sequence>
<accession>A0A7Z1AUE6</accession>
<dbReference type="InterPro" id="IPR016166">
    <property type="entry name" value="FAD-bd_PCMH"/>
</dbReference>
<dbReference type="InterPro" id="IPR002346">
    <property type="entry name" value="Mopterin_DH_FAD-bd"/>
</dbReference>
<dbReference type="InterPro" id="IPR036683">
    <property type="entry name" value="CO_DH_flav_C_dom_sf"/>
</dbReference>
<dbReference type="InterPro" id="IPR005107">
    <property type="entry name" value="CO_DH_flav_C"/>
</dbReference>
<reference evidence="5 6" key="1">
    <citation type="submission" date="2016-12" db="EMBL/GenBank/DDBJ databases">
        <title>The draft genome sequence of Actinophytocola xinjiangensis.</title>
        <authorList>
            <person name="Wang W."/>
            <person name="Yuan L."/>
        </authorList>
    </citation>
    <scope>NUCLEOTIDE SEQUENCE [LARGE SCALE GENOMIC DNA]</scope>
    <source>
        <strain evidence="5 6">CGMCC 4.4663</strain>
    </source>
</reference>
<dbReference type="OrthoDB" id="9793944at2"/>
<evidence type="ECO:0000259" key="4">
    <source>
        <dbReference type="PROSITE" id="PS51387"/>
    </source>
</evidence>
<dbReference type="AlphaFoldDB" id="A0A7Z1AUE6"/>
<keyword evidence="2" id="KW-0274">FAD</keyword>
<comment type="caution">
    <text evidence="5">The sequence shown here is derived from an EMBL/GenBank/DDBJ whole genome shotgun (WGS) entry which is preliminary data.</text>
</comment>
<keyword evidence="3" id="KW-0560">Oxidoreductase</keyword>
<dbReference type="GO" id="GO:0016491">
    <property type="term" value="F:oxidoreductase activity"/>
    <property type="evidence" value="ECO:0007669"/>
    <property type="project" value="UniProtKB-KW"/>
</dbReference>
<dbReference type="InterPro" id="IPR016169">
    <property type="entry name" value="FAD-bd_PCMH_sub2"/>
</dbReference>
<keyword evidence="6" id="KW-1185">Reference proteome</keyword>
<dbReference type="Pfam" id="PF00941">
    <property type="entry name" value="FAD_binding_5"/>
    <property type="match status" value="1"/>
</dbReference>
<dbReference type="PANTHER" id="PTHR42659">
    <property type="entry name" value="XANTHINE DEHYDROGENASE SUBUNIT C-RELATED"/>
    <property type="match status" value="1"/>
</dbReference>
<evidence type="ECO:0000313" key="5">
    <source>
        <dbReference type="EMBL" id="OLF05963.1"/>
    </source>
</evidence>
<name>A0A7Z1AUE6_9PSEU</name>
<gene>
    <name evidence="5" type="ORF">BLA60_33420</name>
</gene>
<feature type="domain" description="FAD-binding PCMH-type" evidence="4">
    <location>
        <begin position="1"/>
        <end position="177"/>
    </location>
</feature>
<dbReference type="Proteomes" id="UP000185696">
    <property type="component" value="Unassembled WGS sequence"/>
</dbReference>
<dbReference type="InterPro" id="IPR016167">
    <property type="entry name" value="FAD-bd_PCMH_sub1"/>
</dbReference>